<dbReference type="SUPFAM" id="SSF75005">
    <property type="entry name" value="Arabinanase/levansucrase/invertase"/>
    <property type="match status" value="2"/>
</dbReference>
<dbReference type="EMBL" id="CP090978">
    <property type="protein sequence ID" value="UJF31883.1"/>
    <property type="molecule type" value="Genomic_DNA"/>
</dbReference>
<dbReference type="InterPro" id="IPR008964">
    <property type="entry name" value="Invasin/intimin_cell_adhesion"/>
</dbReference>
<feature type="region of interest" description="Disordered" evidence="5">
    <location>
        <begin position="2721"/>
        <end position="2743"/>
    </location>
</feature>
<gene>
    <name evidence="10" type="ORF">L0M14_19260</name>
</gene>
<dbReference type="PANTHER" id="PTHR43817:SF1">
    <property type="entry name" value="HYDROLASE, FAMILY 43, PUTATIVE (AFU_ORTHOLOGUE AFUA_3G01660)-RELATED"/>
    <property type="match status" value="1"/>
</dbReference>
<dbReference type="Gene3D" id="3.20.20.80">
    <property type="entry name" value="Glycosidases"/>
    <property type="match status" value="1"/>
</dbReference>
<feature type="signal peptide" evidence="6">
    <location>
        <begin position="1"/>
        <end position="36"/>
    </location>
</feature>
<protein>
    <submittedName>
        <fullName evidence="10">Family 43 glycosylhydrolase</fullName>
    </submittedName>
</protein>
<evidence type="ECO:0000256" key="1">
    <source>
        <dbReference type="ARBA" id="ARBA00009865"/>
    </source>
</evidence>
<feature type="chain" id="PRO_5045817720" evidence="6">
    <location>
        <begin position="37"/>
        <end position="3148"/>
    </location>
</feature>
<keyword evidence="2 6" id="KW-0732">Signal</keyword>
<dbReference type="InterPro" id="IPR003343">
    <property type="entry name" value="Big_2"/>
</dbReference>
<dbReference type="SUPFAM" id="SSF51445">
    <property type="entry name" value="(Trans)glycosidases"/>
    <property type="match status" value="1"/>
</dbReference>
<evidence type="ECO:0000313" key="10">
    <source>
        <dbReference type="EMBL" id="UJF31883.1"/>
    </source>
</evidence>
<dbReference type="InterPro" id="IPR041542">
    <property type="entry name" value="GH43_C2"/>
</dbReference>
<dbReference type="InterPro" id="IPR023296">
    <property type="entry name" value="Glyco_hydro_beta-prop_sf"/>
</dbReference>
<feature type="domain" description="SLH" evidence="8">
    <location>
        <begin position="2944"/>
        <end position="3003"/>
    </location>
</feature>
<dbReference type="SUPFAM" id="SSF49899">
    <property type="entry name" value="Concanavalin A-like lectins/glucanases"/>
    <property type="match status" value="2"/>
</dbReference>
<dbReference type="CDD" id="cd18820">
    <property type="entry name" value="GH43_LbAraf43-like"/>
    <property type="match status" value="1"/>
</dbReference>
<feature type="domain" description="SLH" evidence="8">
    <location>
        <begin position="3004"/>
        <end position="3067"/>
    </location>
</feature>
<dbReference type="Gene3D" id="2.60.120.200">
    <property type="match status" value="1"/>
</dbReference>
<dbReference type="RefSeq" id="WP_235118228.1">
    <property type="nucleotide sequence ID" value="NZ_CP090978.1"/>
</dbReference>
<feature type="domain" description="SLH" evidence="8">
    <location>
        <begin position="3089"/>
        <end position="3148"/>
    </location>
</feature>
<dbReference type="PROSITE" id="PS51820">
    <property type="entry name" value="PA14"/>
    <property type="match status" value="1"/>
</dbReference>
<dbReference type="Pfam" id="PF17851">
    <property type="entry name" value="GH43_C2"/>
    <property type="match status" value="1"/>
</dbReference>
<evidence type="ECO:0000259" key="7">
    <source>
        <dbReference type="PROSITE" id="PS51175"/>
    </source>
</evidence>
<dbReference type="InterPro" id="IPR017853">
    <property type="entry name" value="GH"/>
</dbReference>
<sequence>MNHHLLFSNHSFRKVMSYVMMLCLVASFLPPLQASADEGSPLAIFSDDFESGQAANWTTYASNDNRGQWSVNAAKQYTIDGVPGAKTIAQGTSFKDLVYEADFQVKGYNSDSTGVLFRVGDKVTGNVSDGYTGYYASISIDKQVRLGRVTGENGDVWKELAVHPIASTSGHMKVVAIDNHIQVYVNDMVTPQIDYIDNDGSQITSAGAIGLRTWWGTSTIDNIVVREYSDQAAAKPVFSAAEGIYSTPQSVTLSSATQGATIRYTTDGTQPNETSPVYTSPIRVASSTLIKAYAEYGGEMVSDTSSVFYIIGTAEEAVHDDFESANTVTWSTYRGNGNGAWSVSGGRYQVTDPRGDKSVVDAVYENFIAETDINPNNSGQDNGIIFRVSDPGDGADNMSGYYAGLHKDGTVIIGKMDSEANSGNGAWTQIRKDVFPNIKANADNHMKVVGIGNQYYVFVNGGLAVQFTDSSYTTGTVGLRPWNDNQSVSFDNFTVTRLSNVMETVSNPVFTPAGGTFTDSQQVTLTTATPGAAIHYTTDGSTPTNNSAVYSSPITLTDTATVKAYATKDGMLDSEIQSAVFTKAVSNPIGDFNDDFNDMNISNWTTYQGSWNANDGALHVNNGAGYKAVANGTDFANFTYESDISISGGTDSNNAGVIFRVSSPSNGADNLKGYYAGIAVNGLVQVGRFNNSWTELASIPYPISRNTTYRLKVEAKGSNIEVYVNDVHVVSVVDHTYTHGAIGVRTFLVNTTYDNMAVHDTGAADLPEYDWSWVRGAVFVPTNVVNEVQQWEEYDHDINDRELSYAHQYGINFVRVFLHNLLWEKDSAQLLGNLEDFLTLADKYGIKVEVVFFDDCWDDNPHLGPQLPPRYGAHNSRWMEAPGDAVKADYPNQKQKLKEYVQGVVNAHLNDSRVAFWDTYNEPSNGESGLMDQVTKQIMNDARMWIKETGSSIPVSATGGQFSGGPFSDFITWHPYESDYPTPFGVSKEILADETMNRLTQSVPGVVEHYGDKGIGFVMWELGIGRDNCRFPWGSDVTPLTYEPTVPFHGVVYPDGHPWDVNDVKALLKGTPGAFDTLPVYHVQYFGDEQWANPVKASITPRIDFDLGNERGTGSPDASAGIGEDHFSIRWTGTIQPAESGAHTIYADSDNIAKVWIGDALVVDKTSNSREEVSGIVNLTEGHMYAVKIEYAHAEGDSSLHVKWSASGLDKQAMLPVYSGKSVDSVSLPMSELSLKVDESKTLIPDFEPIDAANQQVTWASSNTAIASVDSHGVVTGVGQGTADITVTAVDTANGVKTAVVHVTVGASESFRNPIVPVGSDAGSADPSVVFKDGYYYYVKSDKDSAIQVAKAKRLQDIGTSPRVTVYTPPSGTMYSKELWAPELTYLDGKWYIYVAADDGNNNNHRMYVLESDTQDPQGTYTFKGKIADSTNKWAIDGTVLVKADNTKYFVWSGWEGDTNVRQNIYIAPMSNPWTISGPRVMISTPDQAWELNGTPNINEGPEVLSKDGKTFIVYSASGSWTDDYNLGMLTNTDGDVLNASSWTKSGPVFSKTASAFGPGHNSFTKSPDGTEDWIVYHADKNSGGSWGNRSVRAQKFTWNADGTPNFGTPAAYGESMKQPSGTPVVERYKYEAEAAVLGGAAAVANEDNASGGKVVGHLDQAGSDYVEFQANVEHAGTYTLIVMADNGSAGGAAAQQDVVVNGGTAQKIAYKNYGWNHMNPTSIDVTLQAGNNTIRLAANANFAQVDSIILERVNSDGAAPIESILLDKPSLTVTAGAAAELTAMLKPVASSNNDLIISSSNPSIATAAKTGSDSASGIVNLGIQALAVGTTTIKVQSAADASVYAECVVTVRGLPTEPDLTAYKVDRFDNAALGSDWSIFQESSSNWSLTKNPGFMTIHTTPTDVYQDNNSQNNVFLQDVAADSNFEIVTKVTAPIALNHQQAGLFVWQNADNFVKLAHVWVDGKTLETAYEINRTYQKPGNFAPHPGTDTVTLKIKKLGNVYTTYYWNGYEWIQAADPVTANLSNIKVGFFANNIVATNNPIDAKFDYFAVRTIQGGVDLDPATLTLHAGETGQLQNQGASGSDVVWTSDNTDIATVSSTGLVTAKAPGRTVIRAVTEYGDFSSQSIVTVLDDAPAPDTLYSTDFTGDAVSWSSYGGNWTVVDGQYHVNSGSGYKSVLNTPSFTDYSLEADVQIKSGEEAGVIFRASNPSIGANAFDGYYLGINAANQTSVLGKMANGSWTEIASRKLPIHLNQNYHFKLNVSGGHIQVYIDDNPLNVNAYPKFDLVDNTYLSTGQIGLRTWNAEATFDNVKVSSYQDSLTGPTYSNSVLPNVADPYVLYYQGTYYLYATTTNWNGTGQGFKVYTSPDLVHWTEQQQLALSKADSWGNDRFWAPEVREKDGVFYLYYAVEERLAVATSSSPLGPFVQDVKQPIHPNTPEIDAHVFTDDDGKRYMYFVRFNNDNEIWAAELNDDMKTIKEDTLKFMFKATQDWEHSQKQPVADINEGPFVIKHNGTYYLTYSGNHFESPDYGVGYATAPTPMGPWTKYAYNPIMKSNTIVPGAGHHSLVQSPDGKELFMVYHTHYQVGQTEPRKLAIDRVHFVPQESGPDAMEVWGPTITPQLMPSNQTDVAVESITVKAPNGVNEITSKGGTLQLAADVMPADATNKDVTWSIADGSAYATITSAGLVTAVANGSVTVKAQSVGNPAVSGTLILNISGQKKGSNGSGSSSGGGSSEPTGRAEGSMLILPEAMSDASGKVTVQIGASDFNQVIGADDARHVVIQVQVSGEVKDVNVKLTTAQLQAAKEKKVESITLDLGGVTLTIDPTHFADKQGGASELELSAVKVDKESLPAEAKALVGEHDVYDFFVNADGEKVTDFGANGIQVAMNHALQPGEGPNTVVVYYIKDNGEMELIKNTRYNEQTGQAEFTATHFSKYAAVTRTVDFHDMDEAAWAKASVQALAARDIVDGTGAHEFTPNQQVTRAQFLKMLMYAFDLTSEHASSTFSDVEKDAWYYSSVSAAQKLGIVQGKDDGTFGVNDAITREDMAVMAYRAAQAAGIDLAATVGTADTAGAGDFTDQSQIATGTSDFSDKSEIASYAVSSVAAMQKAGILSGKASGLFAPKDSASRAEAAKMIYGLYKLYLSK</sequence>
<keyword evidence="11" id="KW-1185">Reference proteome</keyword>
<dbReference type="InterPro" id="IPR006710">
    <property type="entry name" value="Glyco_hydro_43"/>
</dbReference>
<dbReference type="SMART" id="SM00635">
    <property type="entry name" value="BID_2"/>
    <property type="match status" value="4"/>
</dbReference>
<keyword evidence="3" id="KW-0378">Hydrolase</keyword>
<dbReference type="Pfam" id="PF06439">
    <property type="entry name" value="3keto-disac_hyd"/>
    <property type="match status" value="4"/>
</dbReference>
<dbReference type="PANTHER" id="PTHR43817">
    <property type="entry name" value="GLYCOSYL HYDROLASE"/>
    <property type="match status" value="1"/>
</dbReference>
<dbReference type="Gene3D" id="3.90.182.10">
    <property type="entry name" value="Toxin - Anthrax Protective Antigen,domain 1"/>
    <property type="match status" value="1"/>
</dbReference>
<comment type="similarity">
    <text evidence="1">Belongs to the glycosyl hydrolase 43 family.</text>
</comment>
<dbReference type="Proteomes" id="UP001649230">
    <property type="component" value="Chromosome"/>
</dbReference>
<dbReference type="SUPFAM" id="SSF49785">
    <property type="entry name" value="Galactose-binding domain-like"/>
    <property type="match status" value="1"/>
</dbReference>
<dbReference type="SMART" id="SM00758">
    <property type="entry name" value="PA14"/>
    <property type="match status" value="1"/>
</dbReference>
<dbReference type="SUPFAM" id="SSF56988">
    <property type="entry name" value="Anthrax protective antigen"/>
    <property type="match status" value="1"/>
</dbReference>
<dbReference type="InterPro" id="IPR059177">
    <property type="entry name" value="GH29D-like_dom"/>
</dbReference>
<dbReference type="InterPro" id="IPR008979">
    <property type="entry name" value="Galactose-bd-like_sf"/>
</dbReference>
<dbReference type="InterPro" id="IPR001119">
    <property type="entry name" value="SLH_dom"/>
</dbReference>
<feature type="domain" description="PA14" evidence="9">
    <location>
        <begin position="1076"/>
        <end position="1218"/>
    </location>
</feature>
<keyword evidence="4" id="KW-0326">Glycosidase</keyword>
<evidence type="ECO:0000313" key="11">
    <source>
        <dbReference type="Proteomes" id="UP001649230"/>
    </source>
</evidence>
<dbReference type="Pfam" id="PF04616">
    <property type="entry name" value="Glyco_hydro_43"/>
    <property type="match status" value="2"/>
</dbReference>
<evidence type="ECO:0000259" key="8">
    <source>
        <dbReference type="PROSITE" id="PS51272"/>
    </source>
</evidence>
<dbReference type="PROSITE" id="PS51175">
    <property type="entry name" value="CBM6"/>
    <property type="match status" value="1"/>
</dbReference>
<evidence type="ECO:0000256" key="5">
    <source>
        <dbReference type="SAM" id="MobiDB-lite"/>
    </source>
</evidence>
<dbReference type="CDD" id="cd08991">
    <property type="entry name" value="GH43_HoAraf43-like"/>
    <property type="match status" value="1"/>
</dbReference>
<organism evidence="10 11">
    <name type="scientific">Paenibacillus hexagrammi</name>
    <dbReference type="NCBI Taxonomy" id="2908839"/>
    <lineage>
        <taxon>Bacteria</taxon>
        <taxon>Bacillati</taxon>
        <taxon>Bacillota</taxon>
        <taxon>Bacilli</taxon>
        <taxon>Bacillales</taxon>
        <taxon>Paenibacillaceae</taxon>
        <taxon>Paenibacillus</taxon>
    </lineage>
</organism>
<dbReference type="SUPFAM" id="SSF49373">
    <property type="entry name" value="Invasin/intimin cell-adhesion fragments"/>
    <property type="match status" value="4"/>
</dbReference>
<dbReference type="InterPro" id="IPR037524">
    <property type="entry name" value="PA14/GLEYA"/>
</dbReference>
<reference evidence="10 11" key="1">
    <citation type="journal article" date="2024" name="Int. J. Syst. Evol. Microbiol.">
        <title>Paenibacillus hexagrammi sp. nov., a novel bacterium isolated from the gut content of Hexagrammos agrammus.</title>
        <authorList>
            <person name="Jung H.K."/>
            <person name="Kim D.G."/>
            <person name="Zin H."/>
            <person name="Park J."/>
            <person name="Jung H."/>
            <person name="Kim Y.O."/>
            <person name="Kong H.J."/>
            <person name="Kim J.W."/>
            <person name="Kim Y.S."/>
        </authorList>
    </citation>
    <scope>NUCLEOTIDE SEQUENCE [LARGE SCALE GENOMIC DNA]</scope>
    <source>
        <strain evidence="10 11">YPD9-1</strain>
    </source>
</reference>
<dbReference type="Pfam" id="PF16990">
    <property type="entry name" value="CBM_35"/>
    <property type="match status" value="1"/>
</dbReference>
<dbReference type="Gene3D" id="2.60.120.260">
    <property type="entry name" value="Galactose-binding domain-like"/>
    <property type="match status" value="1"/>
</dbReference>
<name>A0ABY3SD47_9BACL</name>
<feature type="domain" description="CBM6" evidence="7">
    <location>
        <begin position="1629"/>
        <end position="1752"/>
    </location>
</feature>
<dbReference type="InterPro" id="IPR005084">
    <property type="entry name" value="CBM6"/>
</dbReference>
<dbReference type="Gene3D" id="2.115.10.20">
    <property type="entry name" value="Glycosyl hydrolase domain, family 43"/>
    <property type="match status" value="2"/>
</dbReference>
<dbReference type="Gene3D" id="2.60.120.560">
    <property type="entry name" value="Exo-inulinase, domain 1"/>
    <property type="match status" value="4"/>
</dbReference>
<proteinExistence type="inferred from homology"/>
<dbReference type="Pfam" id="PF13290">
    <property type="entry name" value="CHB_HEX_C_1"/>
    <property type="match status" value="2"/>
</dbReference>
<dbReference type="Gene3D" id="2.60.40.1080">
    <property type="match status" value="4"/>
</dbReference>
<dbReference type="Pfam" id="PF02368">
    <property type="entry name" value="Big_2"/>
    <property type="match status" value="3"/>
</dbReference>
<accession>A0ABY3SD47</accession>
<dbReference type="InterPro" id="IPR011658">
    <property type="entry name" value="PA14_dom"/>
</dbReference>
<dbReference type="Pfam" id="PF00395">
    <property type="entry name" value="SLH"/>
    <property type="match status" value="3"/>
</dbReference>
<evidence type="ECO:0000259" key="9">
    <source>
        <dbReference type="PROSITE" id="PS51820"/>
    </source>
</evidence>
<evidence type="ECO:0000256" key="4">
    <source>
        <dbReference type="ARBA" id="ARBA00023295"/>
    </source>
</evidence>
<evidence type="ECO:0000256" key="2">
    <source>
        <dbReference type="ARBA" id="ARBA00022729"/>
    </source>
</evidence>
<dbReference type="Pfam" id="PF07691">
    <property type="entry name" value="PA14"/>
    <property type="match status" value="1"/>
</dbReference>
<evidence type="ECO:0000256" key="3">
    <source>
        <dbReference type="ARBA" id="ARBA00022801"/>
    </source>
</evidence>
<dbReference type="InterPro" id="IPR013320">
    <property type="entry name" value="ConA-like_dom_sf"/>
</dbReference>
<dbReference type="PROSITE" id="PS51272">
    <property type="entry name" value="SLH"/>
    <property type="match status" value="3"/>
</dbReference>
<evidence type="ECO:0000256" key="6">
    <source>
        <dbReference type="SAM" id="SignalP"/>
    </source>
</evidence>
<dbReference type="InterPro" id="IPR010496">
    <property type="entry name" value="AL/BT2_dom"/>
</dbReference>
<feature type="compositionally biased region" description="Gly residues" evidence="5">
    <location>
        <begin position="2726"/>
        <end position="2736"/>
    </location>
</feature>